<dbReference type="EMBL" id="JAGFBR010000001">
    <property type="protein sequence ID" value="KAH0470533.1"/>
    <property type="molecule type" value="Genomic_DNA"/>
</dbReference>
<sequence>MDDFPAYCVHCNLLGHSKVECHILHPPLNKSTYCELPLVVNGSSEPLALDHVAPAVLDADLVPDLEVDDVLVVPVAAMDVLVHPMDVMEGVDVSKGCALVGSPTVVENGFVSVDNKMEVLLGHCEANTMVVIGSEVFLGQCEVITMMVVGSS</sequence>
<reference evidence="1 2" key="1">
    <citation type="journal article" date="2021" name="Hortic Res">
        <title>Chromosome-scale assembly of the Dendrobium chrysotoxum genome enhances the understanding of orchid evolution.</title>
        <authorList>
            <person name="Zhang Y."/>
            <person name="Zhang G.Q."/>
            <person name="Zhang D."/>
            <person name="Liu X.D."/>
            <person name="Xu X.Y."/>
            <person name="Sun W.H."/>
            <person name="Yu X."/>
            <person name="Zhu X."/>
            <person name="Wang Z.W."/>
            <person name="Zhao X."/>
            <person name="Zhong W.Y."/>
            <person name="Chen H."/>
            <person name="Yin W.L."/>
            <person name="Huang T."/>
            <person name="Niu S.C."/>
            <person name="Liu Z.J."/>
        </authorList>
    </citation>
    <scope>NUCLEOTIDE SEQUENCE [LARGE SCALE GENOMIC DNA]</scope>
    <source>
        <strain evidence="1">Lindl</strain>
    </source>
</reference>
<evidence type="ECO:0000313" key="2">
    <source>
        <dbReference type="Proteomes" id="UP000775213"/>
    </source>
</evidence>
<proteinExistence type="predicted"/>
<organism evidence="1 2">
    <name type="scientific">Dendrobium chrysotoxum</name>
    <name type="common">Orchid</name>
    <dbReference type="NCBI Taxonomy" id="161865"/>
    <lineage>
        <taxon>Eukaryota</taxon>
        <taxon>Viridiplantae</taxon>
        <taxon>Streptophyta</taxon>
        <taxon>Embryophyta</taxon>
        <taxon>Tracheophyta</taxon>
        <taxon>Spermatophyta</taxon>
        <taxon>Magnoliopsida</taxon>
        <taxon>Liliopsida</taxon>
        <taxon>Asparagales</taxon>
        <taxon>Orchidaceae</taxon>
        <taxon>Epidendroideae</taxon>
        <taxon>Malaxideae</taxon>
        <taxon>Dendrobiinae</taxon>
        <taxon>Dendrobium</taxon>
    </lineage>
</organism>
<dbReference type="AlphaFoldDB" id="A0AAV7HR23"/>
<gene>
    <name evidence="1" type="ORF">IEQ34_000256</name>
</gene>
<comment type="caution">
    <text evidence="1">The sequence shown here is derived from an EMBL/GenBank/DDBJ whole genome shotgun (WGS) entry which is preliminary data.</text>
</comment>
<evidence type="ECO:0000313" key="1">
    <source>
        <dbReference type="EMBL" id="KAH0470533.1"/>
    </source>
</evidence>
<keyword evidence="2" id="KW-1185">Reference proteome</keyword>
<protein>
    <submittedName>
        <fullName evidence="1">Uncharacterized protein</fullName>
    </submittedName>
</protein>
<accession>A0AAV7HR23</accession>
<dbReference type="Proteomes" id="UP000775213">
    <property type="component" value="Unassembled WGS sequence"/>
</dbReference>
<name>A0AAV7HR23_DENCH</name>